<evidence type="ECO:0000313" key="1">
    <source>
        <dbReference type="EMBL" id="KPM10948.1"/>
    </source>
</evidence>
<organism evidence="1 2">
    <name type="scientific">Sarcoptes scabiei</name>
    <name type="common">Itch mite</name>
    <name type="synonym">Acarus scabiei</name>
    <dbReference type="NCBI Taxonomy" id="52283"/>
    <lineage>
        <taxon>Eukaryota</taxon>
        <taxon>Metazoa</taxon>
        <taxon>Ecdysozoa</taxon>
        <taxon>Arthropoda</taxon>
        <taxon>Chelicerata</taxon>
        <taxon>Arachnida</taxon>
        <taxon>Acari</taxon>
        <taxon>Acariformes</taxon>
        <taxon>Sarcoptiformes</taxon>
        <taxon>Astigmata</taxon>
        <taxon>Psoroptidia</taxon>
        <taxon>Sarcoptoidea</taxon>
        <taxon>Sarcoptidae</taxon>
        <taxon>Sarcoptinae</taxon>
        <taxon>Sarcoptes</taxon>
    </lineage>
</organism>
<gene>
    <name evidence="1" type="ORF">QR98_0095130</name>
</gene>
<dbReference type="VEuPathDB" id="VectorBase:SSCA004681"/>
<reference evidence="1 2" key="1">
    <citation type="journal article" date="2015" name="Parasit. Vectors">
        <title>Draft genome of the scabies mite.</title>
        <authorList>
            <person name="Rider S.D.Jr."/>
            <person name="Morgan M.S."/>
            <person name="Arlian L.G."/>
        </authorList>
    </citation>
    <scope>NUCLEOTIDE SEQUENCE [LARGE SCALE GENOMIC DNA]</scope>
    <source>
        <strain evidence="1">Arlian Lab</strain>
    </source>
</reference>
<dbReference type="EMBL" id="JXLN01016099">
    <property type="protein sequence ID" value="KPM10948.1"/>
    <property type="molecule type" value="Genomic_DNA"/>
</dbReference>
<proteinExistence type="predicted"/>
<dbReference type="AlphaFoldDB" id="A0A132AIW1"/>
<protein>
    <submittedName>
        <fullName evidence="1">Uncharacterized protein</fullName>
    </submittedName>
</protein>
<sequence>MELQSALDDESNDCWRCFTRRFDDDVQDINGDDGQRGWVSFEWHQNFTSLFIIESGIGIKEIKS</sequence>
<comment type="caution">
    <text evidence="1">The sequence shown here is derived from an EMBL/GenBank/DDBJ whole genome shotgun (WGS) entry which is preliminary data.</text>
</comment>
<dbReference type="Proteomes" id="UP000616769">
    <property type="component" value="Unassembled WGS sequence"/>
</dbReference>
<evidence type="ECO:0000313" key="2">
    <source>
        <dbReference type="Proteomes" id="UP000616769"/>
    </source>
</evidence>
<name>A0A132AIW1_SARSC</name>
<accession>A0A132AIW1</accession>